<protein>
    <recommendedName>
        <fullName evidence="2">NB-ARC domain-containing protein</fullName>
    </recommendedName>
</protein>
<organism evidence="3 4">
    <name type="scientific">Solanum commersonii</name>
    <name type="common">Commerson's wild potato</name>
    <name type="synonym">Commerson's nightshade</name>
    <dbReference type="NCBI Taxonomy" id="4109"/>
    <lineage>
        <taxon>Eukaryota</taxon>
        <taxon>Viridiplantae</taxon>
        <taxon>Streptophyta</taxon>
        <taxon>Embryophyta</taxon>
        <taxon>Tracheophyta</taxon>
        <taxon>Spermatophyta</taxon>
        <taxon>Magnoliopsida</taxon>
        <taxon>eudicotyledons</taxon>
        <taxon>Gunneridae</taxon>
        <taxon>Pentapetalae</taxon>
        <taxon>asterids</taxon>
        <taxon>lamiids</taxon>
        <taxon>Solanales</taxon>
        <taxon>Solanaceae</taxon>
        <taxon>Solanoideae</taxon>
        <taxon>Solaneae</taxon>
        <taxon>Solanum</taxon>
    </lineage>
</organism>
<dbReference type="OrthoDB" id="1301844at2759"/>
<reference evidence="3 4" key="1">
    <citation type="submission" date="2020-09" db="EMBL/GenBank/DDBJ databases">
        <title>De no assembly of potato wild relative species, Solanum commersonii.</title>
        <authorList>
            <person name="Cho K."/>
        </authorList>
    </citation>
    <scope>NUCLEOTIDE SEQUENCE [LARGE SCALE GENOMIC DNA]</scope>
    <source>
        <strain evidence="3">LZ3.2</strain>
        <tissue evidence="3">Leaf</tissue>
    </source>
</reference>
<dbReference type="PANTHER" id="PTHR19338">
    <property type="entry name" value="TRANSLOCASE OF INNER MITOCHONDRIAL MEMBRANE 13 HOMOLOG"/>
    <property type="match status" value="1"/>
</dbReference>
<proteinExistence type="predicted"/>
<accession>A0A9J5Z886</accession>
<gene>
    <name evidence="3" type="ORF">H5410_019742</name>
</gene>
<dbReference type="Pfam" id="PF00931">
    <property type="entry name" value="NB-ARC"/>
    <property type="match status" value="1"/>
</dbReference>
<keyword evidence="1" id="KW-0732">Signal</keyword>
<dbReference type="InterPro" id="IPR002182">
    <property type="entry name" value="NB-ARC"/>
</dbReference>
<dbReference type="AlphaFoldDB" id="A0A9J5Z886"/>
<dbReference type="Proteomes" id="UP000824120">
    <property type="component" value="Chromosome 4"/>
</dbReference>
<dbReference type="SUPFAM" id="SSF52540">
    <property type="entry name" value="P-loop containing nucleoside triphosphate hydrolases"/>
    <property type="match status" value="1"/>
</dbReference>
<feature type="domain" description="NB-ARC" evidence="2">
    <location>
        <begin position="39"/>
        <end position="106"/>
    </location>
</feature>
<comment type="caution">
    <text evidence="3">The sequence shown here is derived from an EMBL/GenBank/DDBJ whole genome shotgun (WGS) entry which is preliminary data.</text>
</comment>
<dbReference type="EMBL" id="JACXVP010000004">
    <property type="protein sequence ID" value="KAG5608461.1"/>
    <property type="molecule type" value="Genomic_DNA"/>
</dbReference>
<sequence length="108" mass="12281">MIPKIIFCFFFSFPVISVLITELSVVLSSTGHEKDEAWIIDQLLDEHESELDVISIVRMPGLDKTTLANKDFSNTLVASHFNVRAWCTVSHKYNKSKVLREILQQVTG</sequence>
<feature type="chain" id="PRO_5039925739" description="NB-ARC domain-containing protein" evidence="1">
    <location>
        <begin position="18"/>
        <end position="108"/>
    </location>
</feature>
<keyword evidence="4" id="KW-1185">Reference proteome</keyword>
<dbReference type="GO" id="GO:0043531">
    <property type="term" value="F:ADP binding"/>
    <property type="evidence" value="ECO:0007669"/>
    <property type="project" value="InterPro"/>
</dbReference>
<evidence type="ECO:0000256" key="1">
    <source>
        <dbReference type="SAM" id="SignalP"/>
    </source>
</evidence>
<name>A0A9J5Z886_SOLCO</name>
<dbReference type="PANTHER" id="PTHR19338:SF70">
    <property type="entry name" value="NB-ARC DOMAIN-CONTAINING PROTEIN"/>
    <property type="match status" value="1"/>
</dbReference>
<evidence type="ECO:0000259" key="2">
    <source>
        <dbReference type="Pfam" id="PF00931"/>
    </source>
</evidence>
<evidence type="ECO:0000313" key="4">
    <source>
        <dbReference type="Proteomes" id="UP000824120"/>
    </source>
</evidence>
<dbReference type="Gene3D" id="3.40.50.300">
    <property type="entry name" value="P-loop containing nucleotide triphosphate hydrolases"/>
    <property type="match status" value="1"/>
</dbReference>
<feature type="signal peptide" evidence="1">
    <location>
        <begin position="1"/>
        <end position="17"/>
    </location>
</feature>
<dbReference type="InterPro" id="IPR027417">
    <property type="entry name" value="P-loop_NTPase"/>
</dbReference>
<evidence type="ECO:0000313" key="3">
    <source>
        <dbReference type="EMBL" id="KAG5608461.1"/>
    </source>
</evidence>